<dbReference type="HOGENOM" id="CLU_055037_0_0_1"/>
<dbReference type="Proteomes" id="UP000032180">
    <property type="component" value="Chromosome 2"/>
</dbReference>
<dbReference type="Gramene" id="LPERR02G15560.1">
    <property type="protein sequence ID" value="LPERR02G15560.1"/>
    <property type="gene ID" value="LPERR02G15560"/>
</dbReference>
<dbReference type="STRING" id="77586.A0A0D9VGR6"/>
<evidence type="ECO:0000313" key="1">
    <source>
        <dbReference type="EnsemblPlants" id="LPERR02G15560.1"/>
    </source>
</evidence>
<reference evidence="1" key="3">
    <citation type="submission" date="2015-04" db="UniProtKB">
        <authorList>
            <consortium name="EnsemblPlants"/>
        </authorList>
    </citation>
    <scope>IDENTIFICATION</scope>
</reference>
<accession>A0A0D9VGR6</accession>
<organism evidence="1 2">
    <name type="scientific">Leersia perrieri</name>
    <dbReference type="NCBI Taxonomy" id="77586"/>
    <lineage>
        <taxon>Eukaryota</taxon>
        <taxon>Viridiplantae</taxon>
        <taxon>Streptophyta</taxon>
        <taxon>Embryophyta</taxon>
        <taxon>Tracheophyta</taxon>
        <taxon>Spermatophyta</taxon>
        <taxon>Magnoliopsida</taxon>
        <taxon>Liliopsida</taxon>
        <taxon>Poales</taxon>
        <taxon>Poaceae</taxon>
        <taxon>BOP clade</taxon>
        <taxon>Oryzoideae</taxon>
        <taxon>Oryzeae</taxon>
        <taxon>Oryzinae</taxon>
        <taxon>Leersia</taxon>
    </lineage>
</organism>
<reference evidence="2" key="2">
    <citation type="submission" date="2013-12" db="EMBL/GenBank/DDBJ databases">
        <authorList>
            <person name="Yu Y."/>
            <person name="Lee S."/>
            <person name="de Baynast K."/>
            <person name="Wissotski M."/>
            <person name="Liu L."/>
            <person name="Talag J."/>
            <person name="Goicoechea J."/>
            <person name="Angelova A."/>
            <person name="Jetty R."/>
            <person name="Kudrna D."/>
            <person name="Golser W."/>
            <person name="Rivera L."/>
            <person name="Zhang J."/>
            <person name="Wing R."/>
        </authorList>
    </citation>
    <scope>NUCLEOTIDE SEQUENCE</scope>
</reference>
<dbReference type="EnsemblPlants" id="LPERR02G15560.1">
    <property type="protein sequence ID" value="LPERR02G15560.1"/>
    <property type="gene ID" value="LPERR02G15560"/>
</dbReference>
<sequence>MEDIWANFPMEYRAKNILWRGDFNFFKDKSAAINPDTGVNSKLTRMIKRWWRRGQKIAGISCLYDEFVMEAQEGGHPDEPRIKNAYMNRYGFDVKPEIKNTPALRRAGSGIEDISSIRTENWDLLKLSTALMIICYPGEKVIKCNPQEMFSADELSKLEADAHKYGWALKGSCSRIYKEIVFAHKRRIKQQKQLGFLIEKARKVYEAEQVELLTMQK</sequence>
<proteinExistence type="predicted"/>
<keyword evidence="2" id="KW-1185">Reference proteome</keyword>
<protein>
    <submittedName>
        <fullName evidence="1">Uncharacterized protein</fullName>
    </submittedName>
</protein>
<evidence type="ECO:0000313" key="2">
    <source>
        <dbReference type="Proteomes" id="UP000032180"/>
    </source>
</evidence>
<dbReference type="AlphaFoldDB" id="A0A0D9VGR6"/>
<name>A0A0D9VGR6_9ORYZ</name>
<reference evidence="1 2" key="1">
    <citation type="submission" date="2012-08" db="EMBL/GenBank/DDBJ databases">
        <title>Oryza genome evolution.</title>
        <authorList>
            <person name="Wing R.A."/>
        </authorList>
    </citation>
    <scope>NUCLEOTIDE SEQUENCE</scope>
</reference>